<dbReference type="EMBL" id="KN848900">
    <property type="protein sequence ID" value="KIR59478.1"/>
    <property type="molecule type" value="Genomic_DNA"/>
</dbReference>
<reference evidence="1 2" key="1">
    <citation type="submission" date="2015-01" db="EMBL/GenBank/DDBJ databases">
        <title>The Genome Sequence of Cryptococcus gattii CA1873.</title>
        <authorList>
            <consortium name="The Broad Institute Genomics Platform"/>
            <person name="Cuomo C."/>
            <person name="Litvintseva A."/>
            <person name="Chen Y."/>
            <person name="Heitman J."/>
            <person name="Sun S."/>
            <person name="Springer D."/>
            <person name="Dromer F."/>
            <person name="Young S."/>
            <person name="Zeng Q."/>
            <person name="Gargeya S."/>
            <person name="Abouelleil A."/>
            <person name="Alvarado L."/>
            <person name="Chapman S.B."/>
            <person name="Gainer-Dewar J."/>
            <person name="Goldberg J."/>
            <person name="Griggs A."/>
            <person name="Gujja S."/>
            <person name="Hansen M."/>
            <person name="Howarth C."/>
            <person name="Imamovic A."/>
            <person name="Larimer J."/>
            <person name="Murphy C."/>
            <person name="Naylor J."/>
            <person name="Pearson M."/>
            <person name="Priest M."/>
            <person name="Roberts A."/>
            <person name="Saif S."/>
            <person name="Shea T."/>
            <person name="Sykes S."/>
            <person name="Wortman J."/>
            <person name="Nusbaum C."/>
            <person name="Birren B."/>
        </authorList>
    </citation>
    <scope>NUCLEOTIDE SEQUENCE [LARGE SCALE GENOMIC DNA]</scope>
    <source>
        <strain evidence="1 2">CA1873</strain>
    </source>
</reference>
<dbReference type="Proteomes" id="UP000053800">
    <property type="component" value="Unassembled WGS sequence"/>
</dbReference>
<sequence length="287" mass="32468">MSRRYARISTSGIWNQSFRTKQTSTCHIPDLPSDSNKPTTHLWSRFFSSYPSPGQRWKTSVRESFSYCPAHGQRSQLGPTVQPFAPERERDDDCHLDCWKYILGCIVVTFACYPARSAYVPPSAPEIVQPVSQPIREIIESPEEEGPLLMTMAEELDNLSGFNGFRPLNPLKTQHFQSSSALVCALGEHLPRAFCDIGELRNKEEWMLSILRTTSTIMTTYNNALLDMASEINDLRSQVTELKEKVGTGNGGLERKRARKKVRTETDRNVLVRTLNNPGSDVTLLQE</sequence>
<name>A0ABR5B7G2_CRYGA</name>
<gene>
    <name evidence="1" type="ORF">I314_04463</name>
</gene>
<accession>A0ABR5B7G2</accession>
<organism evidence="1 2">
    <name type="scientific">Cryptococcus bacillisporus CA1873</name>
    <dbReference type="NCBI Taxonomy" id="1296111"/>
    <lineage>
        <taxon>Eukaryota</taxon>
        <taxon>Fungi</taxon>
        <taxon>Dikarya</taxon>
        <taxon>Basidiomycota</taxon>
        <taxon>Agaricomycotina</taxon>
        <taxon>Tremellomycetes</taxon>
        <taxon>Tremellales</taxon>
        <taxon>Cryptococcaceae</taxon>
        <taxon>Cryptococcus</taxon>
        <taxon>Cryptococcus gattii species complex</taxon>
    </lineage>
</organism>
<evidence type="ECO:0000313" key="2">
    <source>
        <dbReference type="Proteomes" id="UP000053800"/>
    </source>
</evidence>
<protein>
    <submittedName>
        <fullName evidence="1">Uncharacterized protein</fullName>
    </submittedName>
</protein>
<proteinExistence type="predicted"/>
<evidence type="ECO:0000313" key="1">
    <source>
        <dbReference type="EMBL" id="KIR59478.1"/>
    </source>
</evidence>
<keyword evidence="2" id="KW-1185">Reference proteome</keyword>